<comment type="caution">
    <text evidence="3">The sequence shown here is derived from an EMBL/GenBank/DDBJ whole genome shotgun (WGS) entry which is preliminary data.</text>
</comment>
<dbReference type="InterPro" id="IPR002685">
    <property type="entry name" value="Glyco_trans_15"/>
</dbReference>
<keyword evidence="5" id="KW-1185">Reference proteome</keyword>
<dbReference type="GO" id="GO:0005794">
    <property type="term" value="C:Golgi apparatus"/>
    <property type="evidence" value="ECO:0007669"/>
    <property type="project" value="TreeGrafter"/>
</dbReference>
<protein>
    <submittedName>
        <fullName evidence="3">Uncharacterized protein</fullName>
    </submittedName>
</protein>
<dbReference type="GO" id="GO:0000026">
    <property type="term" value="F:alpha-1,2-mannosyltransferase activity"/>
    <property type="evidence" value="ECO:0007669"/>
    <property type="project" value="TreeGrafter"/>
</dbReference>
<reference evidence="3" key="1">
    <citation type="submission" date="2021-02" db="EMBL/GenBank/DDBJ databases">
        <authorList>
            <person name="Nowell W R."/>
        </authorList>
    </citation>
    <scope>NUCLEOTIDE SEQUENCE</scope>
</reference>
<sequence length="377" mass="46115">MLYSQCFSSLSNTSEDISEEYVSFTSPHLEFNCSTWLYFNQRSQIWYCWDDHNRNYFNRKWLSRWWNVENNRIEHQNGCIYYLIKQSEIFHLNLSLQSVYKNFLKSYPYYPIIVFHEGDLSENDQQQLSININDIPITFEQIKFVPSKWQSVHTTWYSGYYHMCQFNAIMLHKHPLITYFDYYWRLDSHSYIMTNINYDLFDFMRINHLKYGFIMVDEDADHYLTNLWETFTDYLKHHCLSPSENIRQAQTNFFAQYNMKIIYNNFFIVKTDIWQQPQISNFLSHLDKVGGIYKYRWGDAPIHTLIISQFLNRNEVVRFRDIGYFHKQEFVCPNTITSECNPKEYFLYKNERYHHYKQGCNSHVITYPLCHYYPEKL</sequence>
<dbReference type="Proteomes" id="UP000681722">
    <property type="component" value="Unassembled WGS sequence"/>
</dbReference>
<evidence type="ECO:0000313" key="3">
    <source>
        <dbReference type="EMBL" id="CAF0815633.1"/>
    </source>
</evidence>
<evidence type="ECO:0000313" key="5">
    <source>
        <dbReference type="Proteomes" id="UP000663829"/>
    </source>
</evidence>
<dbReference type="EMBL" id="CAJNOQ010000568">
    <property type="protein sequence ID" value="CAF0815633.1"/>
    <property type="molecule type" value="Genomic_DNA"/>
</dbReference>
<dbReference type="AlphaFoldDB" id="A0A813TY28"/>
<evidence type="ECO:0000256" key="2">
    <source>
        <dbReference type="ARBA" id="ARBA00022679"/>
    </source>
</evidence>
<dbReference type="PANTHER" id="PTHR31121:SF6">
    <property type="entry name" value="ALPHA-1,2 MANNOSYLTRANSFERASE KTR1"/>
    <property type="match status" value="1"/>
</dbReference>
<dbReference type="InterPro" id="IPR029044">
    <property type="entry name" value="Nucleotide-diphossugar_trans"/>
</dbReference>
<name>A0A813TY28_9BILA</name>
<dbReference type="SUPFAM" id="SSF53448">
    <property type="entry name" value="Nucleotide-diphospho-sugar transferases"/>
    <property type="match status" value="1"/>
</dbReference>
<evidence type="ECO:0000256" key="1">
    <source>
        <dbReference type="ARBA" id="ARBA00007677"/>
    </source>
</evidence>
<keyword evidence="2" id="KW-0808">Transferase</keyword>
<gene>
    <name evidence="3" type="ORF">GPM918_LOCUS4271</name>
    <name evidence="4" type="ORF">SRO942_LOCUS4272</name>
</gene>
<evidence type="ECO:0000313" key="4">
    <source>
        <dbReference type="EMBL" id="CAF3601697.1"/>
    </source>
</evidence>
<dbReference type="GO" id="GO:0006487">
    <property type="term" value="P:protein N-linked glycosylation"/>
    <property type="evidence" value="ECO:0007669"/>
    <property type="project" value="TreeGrafter"/>
</dbReference>
<dbReference type="Proteomes" id="UP000663829">
    <property type="component" value="Unassembled WGS sequence"/>
</dbReference>
<dbReference type="Pfam" id="PF01793">
    <property type="entry name" value="Glyco_transf_15"/>
    <property type="match status" value="1"/>
</dbReference>
<dbReference type="Gene3D" id="3.90.550.10">
    <property type="entry name" value="Spore Coat Polysaccharide Biosynthesis Protein SpsA, Chain A"/>
    <property type="match status" value="1"/>
</dbReference>
<dbReference type="GO" id="GO:0016020">
    <property type="term" value="C:membrane"/>
    <property type="evidence" value="ECO:0007669"/>
    <property type="project" value="InterPro"/>
</dbReference>
<proteinExistence type="inferred from homology"/>
<dbReference type="GO" id="GO:0000032">
    <property type="term" value="P:cell wall mannoprotein biosynthetic process"/>
    <property type="evidence" value="ECO:0007669"/>
    <property type="project" value="TreeGrafter"/>
</dbReference>
<accession>A0A813TY28</accession>
<comment type="similarity">
    <text evidence="1">Belongs to the glycosyltransferase 15 family.</text>
</comment>
<dbReference type="OrthoDB" id="439943at2759"/>
<organism evidence="3 5">
    <name type="scientific">Didymodactylos carnosus</name>
    <dbReference type="NCBI Taxonomy" id="1234261"/>
    <lineage>
        <taxon>Eukaryota</taxon>
        <taxon>Metazoa</taxon>
        <taxon>Spiralia</taxon>
        <taxon>Gnathifera</taxon>
        <taxon>Rotifera</taxon>
        <taxon>Eurotatoria</taxon>
        <taxon>Bdelloidea</taxon>
        <taxon>Philodinida</taxon>
        <taxon>Philodinidae</taxon>
        <taxon>Didymodactylos</taxon>
    </lineage>
</organism>
<dbReference type="PANTHER" id="PTHR31121">
    <property type="entry name" value="ALPHA-1,2 MANNOSYLTRANSFERASE KTR1"/>
    <property type="match status" value="1"/>
</dbReference>
<dbReference type="EMBL" id="CAJOBC010000568">
    <property type="protein sequence ID" value="CAF3601697.1"/>
    <property type="molecule type" value="Genomic_DNA"/>
</dbReference>